<comment type="similarity">
    <text evidence="1">Belongs to the LysR transcriptional regulatory family.</text>
</comment>
<evidence type="ECO:0000256" key="3">
    <source>
        <dbReference type="ARBA" id="ARBA00023125"/>
    </source>
</evidence>
<dbReference type="SUPFAM" id="SSF53850">
    <property type="entry name" value="Periplasmic binding protein-like II"/>
    <property type="match status" value="1"/>
</dbReference>
<dbReference type="SUPFAM" id="SSF46785">
    <property type="entry name" value="Winged helix' DNA-binding domain"/>
    <property type="match status" value="1"/>
</dbReference>
<accession>A0A9X4AUJ3</accession>
<dbReference type="PRINTS" id="PR00039">
    <property type="entry name" value="HTHLYSR"/>
</dbReference>
<protein>
    <submittedName>
        <fullName evidence="6">LysR family transcriptional regulator</fullName>
    </submittedName>
</protein>
<dbReference type="InterPro" id="IPR005119">
    <property type="entry name" value="LysR_subst-bd"/>
</dbReference>
<dbReference type="Pfam" id="PF03466">
    <property type="entry name" value="LysR_substrate"/>
    <property type="match status" value="1"/>
</dbReference>
<keyword evidence="4" id="KW-0804">Transcription</keyword>
<evidence type="ECO:0000256" key="2">
    <source>
        <dbReference type="ARBA" id="ARBA00023015"/>
    </source>
</evidence>
<evidence type="ECO:0000256" key="4">
    <source>
        <dbReference type="ARBA" id="ARBA00023163"/>
    </source>
</evidence>
<dbReference type="InterPro" id="IPR036388">
    <property type="entry name" value="WH-like_DNA-bd_sf"/>
</dbReference>
<dbReference type="Proteomes" id="UP001151081">
    <property type="component" value="Unassembled WGS sequence"/>
</dbReference>
<reference evidence="6 7" key="1">
    <citation type="submission" date="2021-04" db="EMBL/GenBank/DDBJ databases">
        <title>Genome analysis of Polyangium sp.</title>
        <authorList>
            <person name="Li Y."/>
            <person name="Wang J."/>
        </authorList>
    </citation>
    <scope>NUCLEOTIDE SEQUENCE [LARGE SCALE GENOMIC DNA]</scope>
    <source>
        <strain evidence="6 7">SDU14</strain>
    </source>
</reference>
<sequence length="308" mass="34064">MTIIDHTHLARLDLNLLVAFDALLTERHVTRAAARLGLSQSAMSHNLARLRDLFGDELFVRTEGGMQPTPRAQELSAQVHNALAGIQATLQASAPFDPARDERHFRIAVYDDMEIALLPPLLAHLDALGSKVRIEIRPFVPAEVPDMLDAAELDLAIGVFSEGRTHHKRRVICTGDTYLCLFDPRGHEPSAPMTAERYADLPHVRISSRAALEDGIDAALAKQRLKRRIALSTPHAVGVPYLLRRLHAVATLRRSVALAAAETLGLSTADVPITLPKTAISMVWHASYDHDPAHQWLHEEILRIAREL</sequence>
<dbReference type="AlphaFoldDB" id="A0A9X4AUJ3"/>
<dbReference type="EMBL" id="JAGTJJ010000028">
    <property type="protein sequence ID" value="MDC3985328.1"/>
    <property type="molecule type" value="Genomic_DNA"/>
</dbReference>
<organism evidence="6 7">
    <name type="scientific">Polyangium jinanense</name>
    <dbReference type="NCBI Taxonomy" id="2829994"/>
    <lineage>
        <taxon>Bacteria</taxon>
        <taxon>Pseudomonadati</taxon>
        <taxon>Myxococcota</taxon>
        <taxon>Polyangia</taxon>
        <taxon>Polyangiales</taxon>
        <taxon>Polyangiaceae</taxon>
        <taxon>Polyangium</taxon>
    </lineage>
</organism>
<keyword evidence="2" id="KW-0805">Transcription regulation</keyword>
<gene>
    <name evidence="6" type="ORF">KEG57_32925</name>
</gene>
<evidence type="ECO:0000259" key="5">
    <source>
        <dbReference type="PROSITE" id="PS50931"/>
    </source>
</evidence>
<dbReference type="Gene3D" id="3.40.190.10">
    <property type="entry name" value="Periplasmic binding protein-like II"/>
    <property type="match status" value="2"/>
</dbReference>
<evidence type="ECO:0000313" key="6">
    <source>
        <dbReference type="EMBL" id="MDC3985328.1"/>
    </source>
</evidence>
<dbReference type="InterPro" id="IPR036390">
    <property type="entry name" value="WH_DNA-bd_sf"/>
</dbReference>
<dbReference type="PROSITE" id="PS50931">
    <property type="entry name" value="HTH_LYSR"/>
    <property type="match status" value="1"/>
</dbReference>
<evidence type="ECO:0000313" key="7">
    <source>
        <dbReference type="Proteomes" id="UP001151081"/>
    </source>
</evidence>
<dbReference type="GO" id="GO:0003700">
    <property type="term" value="F:DNA-binding transcription factor activity"/>
    <property type="evidence" value="ECO:0007669"/>
    <property type="project" value="InterPro"/>
</dbReference>
<dbReference type="PANTHER" id="PTHR30118:SF15">
    <property type="entry name" value="TRANSCRIPTIONAL REGULATORY PROTEIN"/>
    <property type="match status" value="1"/>
</dbReference>
<keyword evidence="7" id="KW-1185">Reference proteome</keyword>
<dbReference type="PANTHER" id="PTHR30118">
    <property type="entry name" value="HTH-TYPE TRANSCRIPTIONAL REGULATOR LEUO-RELATED"/>
    <property type="match status" value="1"/>
</dbReference>
<comment type="caution">
    <text evidence="6">The sequence shown here is derived from an EMBL/GenBank/DDBJ whole genome shotgun (WGS) entry which is preliminary data.</text>
</comment>
<dbReference type="InterPro" id="IPR000847">
    <property type="entry name" value="LysR_HTH_N"/>
</dbReference>
<dbReference type="InterPro" id="IPR050389">
    <property type="entry name" value="LysR-type_TF"/>
</dbReference>
<keyword evidence="3" id="KW-0238">DNA-binding</keyword>
<dbReference type="GO" id="GO:0003677">
    <property type="term" value="F:DNA binding"/>
    <property type="evidence" value="ECO:0007669"/>
    <property type="project" value="UniProtKB-KW"/>
</dbReference>
<proteinExistence type="inferred from homology"/>
<feature type="domain" description="HTH lysR-type" evidence="5">
    <location>
        <begin position="12"/>
        <end position="69"/>
    </location>
</feature>
<dbReference type="RefSeq" id="WP_272426175.1">
    <property type="nucleotide sequence ID" value="NZ_JAGTJJ010000028.1"/>
</dbReference>
<dbReference type="Gene3D" id="1.10.10.10">
    <property type="entry name" value="Winged helix-like DNA-binding domain superfamily/Winged helix DNA-binding domain"/>
    <property type="match status" value="1"/>
</dbReference>
<evidence type="ECO:0000256" key="1">
    <source>
        <dbReference type="ARBA" id="ARBA00009437"/>
    </source>
</evidence>
<name>A0A9X4AUJ3_9BACT</name>
<dbReference type="Pfam" id="PF00126">
    <property type="entry name" value="HTH_1"/>
    <property type="match status" value="1"/>
</dbReference>